<feature type="binding site" evidence="6">
    <location>
        <position position="172"/>
    </location>
    <ligand>
        <name>Zn(2+)</name>
        <dbReference type="ChEBI" id="CHEBI:29105"/>
        <label>1</label>
    </ligand>
</feature>
<proteinExistence type="inferred from homology"/>
<gene>
    <name evidence="8" type="ORF">GSLYS_00011528001</name>
</gene>
<evidence type="ECO:0000259" key="7">
    <source>
        <dbReference type="Pfam" id="PF12706"/>
    </source>
</evidence>
<dbReference type="PIRSF" id="PIRSF038896">
    <property type="entry name" value="NAPE-PLD"/>
    <property type="match status" value="1"/>
</dbReference>
<dbReference type="GO" id="GO:0070290">
    <property type="term" value="F:N-acylphosphatidylethanolamine-specific phospholipase D activity"/>
    <property type="evidence" value="ECO:0007669"/>
    <property type="project" value="UniProtKB-EC"/>
</dbReference>
<feature type="binding site" evidence="6">
    <location>
        <position position="174"/>
    </location>
    <ligand>
        <name>Zn(2+)</name>
        <dbReference type="ChEBI" id="CHEBI:29105"/>
        <label>2</label>
    </ligand>
</feature>
<sequence length="380" mass="43792">MMNHEDEEDDGNRFEMAMEMSDDDENLATPPMLEQGAKGGINTLPMPIFENGRFQNPWRTWRRPKVSNIFRLLFCTKDDGKIPRKNVLERMLPVLKPNLLEFRSMPISGVRHLWIGHSTSLVQFDGVTLITDPMFSERCSPVQFLGVKRFRPVPCTVDELPHLDFVLISHTHYDHLDCGSVMSLNQKFGETLRWYVPMGLKEWMNDCGCMNVVEMTWWQEDVFDDNTNIKVVCTPCQHWGKRTTHDENKVLWCSWCVIGPRHSFYFSGDTAYCKVFKQIGRRLGPFTLATIPIGAYSPRNIMSNMHVDPEHAVCIHEDLRSQASIGIHWGTFSIASEPFMEPKELLAAEVQRRNMKPSSFFTVNHGEITIVGSDDLYELD</sequence>
<feature type="binding site" evidence="6">
    <location>
        <position position="170"/>
    </location>
    <ligand>
        <name>Zn(2+)</name>
        <dbReference type="ChEBI" id="CHEBI:29105"/>
        <label>1</label>
    </ligand>
</feature>
<evidence type="ECO:0000256" key="3">
    <source>
        <dbReference type="ARBA" id="ARBA00022668"/>
    </source>
</evidence>
<keyword evidence="9" id="KW-1185">Reference proteome</keyword>
<evidence type="ECO:0000256" key="4">
    <source>
        <dbReference type="ARBA" id="ARBA00048025"/>
    </source>
</evidence>
<comment type="cofactor">
    <cofactor evidence="6">
        <name>Zn(2+)</name>
        <dbReference type="ChEBI" id="CHEBI:29105"/>
    </cofactor>
    <text evidence="6">Binds 2 zinc divalent cations per subunit.</text>
</comment>
<keyword evidence="3" id="KW-0595">Phospholipid degradation</keyword>
<feature type="binding site" evidence="5">
    <location>
        <position position="306"/>
    </location>
    <ligand>
        <name>an N-acyl-1,2-diacyl-sn-glycero-3-phosphoethanolamine</name>
        <dbReference type="ChEBI" id="CHEBI:62537"/>
    </ligand>
</feature>
<protein>
    <recommendedName>
        <fullName evidence="2">N-acetylphosphatidylethanolamine-hydrolyzing phospholipase D</fullName>
        <ecNumber evidence="2">3.1.4.54</ecNumber>
    </recommendedName>
</protein>
<dbReference type="GO" id="GO:0008270">
    <property type="term" value="F:zinc ion binding"/>
    <property type="evidence" value="ECO:0007669"/>
    <property type="project" value="InterPro"/>
</dbReference>
<accession>A0AAV2HVQ6</accession>
<evidence type="ECO:0000313" key="9">
    <source>
        <dbReference type="Proteomes" id="UP001497497"/>
    </source>
</evidence>
<dbReference type="AlphaFoldDB" id="A0AAV2HVQ6"/>
<keyword evidence="6" id="KW-0862">Zinc</keyword>
<dbReference type="SUPFAM" id="SSF56281">
    <property type="entry name" value="Metallo-hydrolase/oxidoreductase"/>
    <property type="match status" value="1"/>
</dbReference>
<organism evidence="8 9">
    <name type="scientific">Lymnaea stagnalis</name>
    <name type="common">Great pond snail</name>
    <name type="synonym">Helix stagnalis</name>
    <dbReference type="NCBI Taxonomy" id="6523"/>
    <lineage>
        <taxon>Eukaryota</taxon>
        <taxon>Metazoa</taxon>
        <taxon>Spiralia</taxon>
        <taxon>Lophotrochozoa</taxon>
        <taxon>Mollusca</taxon>
        <taxon>Gastropoda</taxon>
        <taxon>Heterobranchia</taxon>
        <taxon>Euthyneura</taxon>
        <taxon>Panpulmonata</taxon>
        <taxon>Hygrophila</taxon>
        <taxon>Lymnaeoidea</taxon>
        <taxon>Lymnaeidae</taxon>
        <taxon>Lymnaea</taxon>
    </lineage>
</organism>
<dbReference type="InterPro" id="IPR001279">
    <property type="entry name" value="Metallo-B-lactamas"/>
</dbReference>
<evidence type="ECO:0000256" key="1">
    <source>
        <dbReference type="ARBA" id="ARBA00010127"/>
    </source>
</evidence>
<name>A0AAV2HVQ6_LYMST</name>
<dbReference type="GO" id="GO:0070292">
    <property type="term" value="P:N-acylphosphatidylethanolamine metabolic process"/>
    <property type="evidence" value="ECO:0007669"/>
    <property type="project" value="TreeGrafter"/>
</dbReference>
<dbReference type="Pfam" id="PF12706">
    <property type="entry name" value="Lactamase_B_2"/>
    <property type="match status" value="1"/>
</dbReference>
<evidence type="ECO:0000313" key="8">
    <source>
        <dbReference type="EMBL" id="CAL1537625.1"/>
    </source>
</evidence>
<keyword evidence="6" id="KW-0479">Metal-binding</keyword>
<dbReference type="GO" id="GO:0009395">
    <property type="term" value="P:phospholipid catabolic process"/>
    <property type="evidence" value="ECO:0007669"/>
    <property type="project" value="UniProtKB-KW"/>
</dbReference>
<feature type="binding site" evidence="6">
    <location>
        <position position="269"/>
    </location>
    <ligand>
        <name>Zn(2+)</name>
        <dbReference type="ChEBI" id="CHEBI:29105"/>
        <label>2</label>
    </ligand>
</feature>
<keyword evidence="3" id="KW-0442">Lipid degradation</keyword>
<feature type="binding site" evidence="6">
    <location>
        <position position="238"/>
    </location>
    <ligand>
        <name>Zn(2+)</name>
        <dbReference type="ChEBI" id="CHEBI:29105"/>
        <label>1</label>
    </ligand>
</feature>
<feature type="binding site" evidence="6">
    <location>
        <position position="328"/>
    </location>
    <ligand>
        <name>Zn(2+)</name>
        <dbReference type="ChEBI" id="CHEBI:29105"/>
        <label>2</label>
    </ligand>
</feature>
<keyword evidence="3" id="KW-0443">Lipid metabolism</keyword>
<feature type="binding site" evidence="6">
    <location>
        <position position="175"/>
    </location>
    <ligand>
        <name>Zn(2+)</name>
        <dbReference type="ChEBI" id="CHEBI:29105"/>
        <label>2</label>
    </ligand>
</feature>
<feature type="binding site" evidence="6">
    <location>
        <position position="269"/>
    </location>
    <ligand>
        <name>Zn(2+)</name>
        <dbReference type="ChEBI" id="CHEBI:29105"/>
        <label>1</label>
    </ligand>
</feature>
<comment type="catalytic activity">
    <reaction evidence="4">
        <text>N-(5Z,8Z,11Z,14Z-eicosatetraenoyl)-1,2-di-(9Z-octadecenoyl)-sn-glycero-3-phosphoethanolamine + H2O = N-(5Z,8Z,11Z,14Z-eicosatetraenoyl)-ethanolamine + 1,2-di-(9Z-octadecenoyl)-sn-glycero-3-phosphate + H(+)</text>
        <dbReference type="Rhea" id="RHEA:45528"/>
        <dbReference type="ChEBI" id="CHEBI:2700"/>
        <dbReference type="ChEBI" id="CHEBI:15377"/>
        <dbReference type="ChEBI" id="CHEBI:15378"/>
        <dbReference type="ChEBI" id="CHEBI:74546"/>
        <dbReference type="ChEBI" id="CHEBI:85277"/>
    </reaction>
    <physiologicalReaction direction="left-to-right" evidence="4">
        <dbReference type="Rhea" id="RHEA:45529"/>
    </physiologicalReaction>
</comment>
<evidence type="ECO:0000256" key="2">
    <source>
        <dbReference type="ARBA" id="ARBA00012279"/>
    </source>
</evidence>
<keyword evidence="3" id="KW-1208">Phospholipid metabolism</keyword>
<evidence type="ECO:0000256" key="6">
    <source>
        <dbReference type="PIRSR" id="PIRSR038896-51"/>
    </source>
</evidence>
<dbReference type="GO" id="GO:0070291">
    <property type="term" value="P:N-acylethanolamine metabolic process"/>
    <property type="evidence" value="ECO:0007669"/>
    <property type="project" value="TreeGrafter"/>
</dbReference>
<feature type="binding site" evidence="5">
    <location>
        <position position="173"/>
    </location>
    <ligand>
        <name>an N-acyl-1,2-diacyl-sn-glycero-3-phosphoethanolamine</name>
        <dbReference type="ChEBI" id="CHEBI:62537"/>
    </ligand>
</feature>
<evidence type="ECO:0000256" key="5">
    <source>
        <dbReference type="PIRSR" id="PIRSR038896-50"/>
    </source>
</evidence>
<dbReference type="Gene3D" id="3.60.15.10">
    <property type="entry name" value="Ribonuclease Z/Hydroxyacylglutathione hydrolase-like"/>
    <property type="match status" value="1"/>
</dbReference>
<dbReference type="InterPro" id="IPR024884">
    <property type="entry name" value="NAPE-PLD"/>
</dbReference>
<comment type="similarity">
    <text evidence="1">Belongs to the NAPE-PLD family.</text>
</comment>
<dbReference type="EMBL" id="CAXITT010000269">
    <property type="protein sequence ID" value="CAL1537625.1"/>
    <property type="molecule type" value="Genomic_DNA"/>
</dbReference>
<feature type="domain" description="Metallo-beta-lactamase" evidence="7">
    <location>
        <begin position="130"/>
        <end position="329"/>
    </location>
</feature>
<dbReference type="InterPro" id="IPR036866">
    <property type="entry name" value="RibonucZ/Hydroxyglut_hydro"/>
</dbReference>
<dbReference type="PANTHER" id="PTHR15032:SF4">
    <property type="entry name" value="N-ACYL-PHOSPHATIDYLETHANOLAMINE-HYDROLYZING PHOSPHOLIPASE D"/>
    <property type="match status" value="1"/>
</dbReference>
<reference evidence="8 9" key="1">
    <citation type="submission" date="2024-04" db="EMBL/GenBank/DDBJ databases">
        <authorList>
            <consortium name="Genoscope - CEA"/>
            <person name="William W."/>
        </authorList>
    </citation>
    <scope>NUCLEOTIDE SEQUENCE [LARGE SCALE GENOMIC DNA]</scope>
</reference>
<dbReference type="Proteomes" id="UP001497497">
    <property type="component" value="Unassembled WGS sequence"/>
</dbReference>
<dbReference type="PANTHER" id="PTHR15032">
    <property type="entry name" value="N-ACYL-PHOSPHATIDYLETHANOLAMINE-HYDROLYZING PHOSPHOLIPASE D"/>
    <property type="match status" value="1"/>
</dbReference>
<comment type="caution">
    <text evidence="8">The sequence shown here is derived from an EMBL/GenBank/DDBJ whole genome shotgun (WGS) entry which is preliminary data.</text>
</comment>
<dbReference type="EC" id="3.1.4.54" evidence="2"/>
<dbReference type="GO" id="GO:0005737">
    <property type="term" value="C:cytoplasm"/>
    <property type="evidence" value="ECO:0007669"/>
    <property type="project" value="TreeGrafter"/>
</dbReference>